<dbReference type="OrthoDB" id="7792848at2"/>
<dbReference type="EMBL" id="FWFZ01000008">
    <property type="protein sequence ID" value="SLN46226.1"/>
    <property type="molecule type" value="Genomic_DNA"/>
</dbReference>
<protein>
    <submittedName>
        <fullName evidence="1">Uncharacterized protein</fullName>
    </submittedName>
</protein>
<evidence type="ECO:0000313" key="2">
    <source>
        <dbReference type="Proteomes" id="UP000193900"/>
    </source>
</evidence>
<dbReference type="RefSeq" id="WP_159458472.1">
    <property type="nucleotide sequence ID" value="NZ_FWFZ01000008.1"/>
</dbReference>
<dbReference type="AlphaFoldDB" id="A0A1Y5SQP5"/>
<name>A0A1Y5SQP5_9RHOB</name>
<evidence type="ECO:0000313" key="1">
    <source>
        <dbReference type="EMBL" id="SLN46226.1"/>
    </source>
</evidence>
<gene>
    <name evidence="1" type="ORF">ROA7023_01904</name>
</gene>
<accession>A0A1Y5SQP5</accession>
<proteinExistence type="predicted"/>
<keyword evidence="2" id="KW-1185">Reference proteome</keyword>
<dbReference type="Proteomes" id="UP000193900">
    <property type="component" value="Unassembled WGS sequence"/>
</dbReference>
<reference evidence="1 2" key="1">
    <citation type="submission" date="2017-03" db="EMBL/GenBank/DDBJ databases">
        <authorList>
            <person name="Afonso C.L."/>
            <person name="Miller P.J."/>
            <person name="Scott M.A."/>
            <person name="Spackman E."/>
            <person name="Goraichik I."/>
            <person name="Dimitrov K.M."/>
            <person name="Suarez D.L."/>
            <person name="Swayne D.E."/>
        </authorList>
    </citation>
    <scope>NUCLEOTIDE SEQUENCE [LARGE SCALE GENOMIC DNA]</scope>
    <source>
        <strain evidence="1 2">CECT 7023</strain>
    </source>
</reference>
<sequence length="664" mass="74263">MTQRPMTRETIRSGLVDAITADRQDEAARLLSGIRSGELVFETWRLVHLYDGLDQAKLSDEMRLNLAHTIIAAIPARYNLVLRITAPILKTHGRDWAQEFLLALQRRIETLAPSLVMGLTQPDDVIIEELLPDQTARYRATPTHALISRAWAAFCDGGPIADADLEALEALREEDYETYMIVERPVRDIRTTRDLRLPWKRRGLGRMIGPLKAAMGLSRWQGWSRANPFALHDSILRRGDLALPLEGVPRIRYTDCLLSFDRVVYQFDRPCPWLLVTGGRSGRLVGAVLPGQGILISLGKSLQYAMKPTNVARTLAAALERRIRQGRLPARAQGYGRKRVIACVAGTENFAHQIWESLPGLERAISDPDLNLPEVLRFYGTEFFGPVETLFPELADCTVEKLPNRGVNRHDLVPQTDILVNLGSKFVTESLLRRINWLSDVDAQKTPRVREIRAGLDGRGPVVWLGARANDKDWTGQFDGFLRIMEAVRARWPEARFLLDGFSYPSGTDRISHRWTGYIEAVNGLIDRLIAAGPAGAVASVSGLTLNEAISTAQWADAYVAPLGTTQHKIGWFTEVEGVIYASESWSDHVNLCRVPGEPLGGVYRNPEVVLGRPAGGNPAQKSLHDNRQNLQSVEVDVEEILRILMAQLDRREARGWSVTTARW</sequence>
<organism evidence="1 2">
    <name type="scientific">Roseisalinus antarcticus</name>
    <dbReference type="NCBI Taxonomy" id="254357"/>
    <lineage>
        <taxon>Bacteria</taxon>
        <taxon>Pseudomonadati</taxon>
        <taxon>Pseudomonadota</taxon>
        <taxon>Alphaproteobacteria</taxon>
        <taxon>Rhodobacterales</taxon>
        <taxon>Roseobacteraceae</taxon>
        <taxon>Roseisalinus</taxon>
    </lineage>
</organism>